<keyword evidence="2" id="KW-0285">Flavoprotein</keyword>
<dbReference type="PIRSF" id="PIRSF000190">
    <property type="entry name" value="Pyd_amn-ph_oxd"/>
    <property type="match status" value="1"/>
</dbReference>
<dbReference type="Pfam" id="PF10590">
    <property type="entry name" value="PNP_phzG_C"/>
    <property type="match status" value="1"/>
</dbReference>
<dbReference type="InterPro" id="IPR011576">
    <property type="entry name" value="Pyridox_Oxase_N"/>
</dbReference>
<feature type="binding site" evidence="5">
    <location>
        <position position="108"/>
    </location>
    <ligand>
        <name>FMN</name>
        <dbReference type="ChEBI" id="CHEBI:58210"/>
    </ligand>
</feature>
<feature type="domain" description="Pyridoxine 5'-phosphate oxidase dimerisation C-terminal" evidence="7">
    <location>
        <begin position="172"/>
        <end position="212"/>
    </location>
</feature>
<feature type="binding site" evidence="5">
    <location>
        <begin position="143"/>
        <end position="144"/>
    </location>
    <ligand>
        <name>FMN</name>
        <dbReference type="ChEBI" id="CHEBI:58210"/>
    </ligand>
</feature>
<feature type="binding site" evidence="5">
    <location>
        <position position="85"/>
    </location>
    <ligand>
        <name>FMN</name>
        <dbReference type="ChEBI" id="CHEBI:58210"/>
    </ligand>
</feature>
<evidence type="ECO:0000256" key="5">
    <source>
        <dbReference type="PIRSR" id="PIRSR000190-2"/>
    </source>
</evidence>
<feature type="binding site" evidence="5">
    <location>
        <position position="86"/>
    </location>
    <ligand>
        <name>FMN</name>
        <dbReference type="ChEBI" id="CHEBI:58210"/>
    </ligand>
</feature>
<dbReference type="EMBL" id="JAILSO010000133">
    <property type="protein sequence ID" value="MDE1480463.1"/>
    <property type="molecule type" value="Genomic_DNA"/>
</dbReference>
<keyword evidence="3 5" id="KW-0288">FMN</keyword>
<comment type="cofactor">
    <cofactor evidence="5">
        <name>FMN</name>
        <dbReference type="ChEBI" id="CHEBI:58210"/>
    </cofactor>
    <text evidence="5">Binds 1 FMN per subunit.</text>
</comment>
<evidence type="ECO:0000256" key="4">
    <source>
        <dbReference type="ARBA" id="ARBA00023002"/>
    </source>
</evidence>
<accession>A0AAJ1JFW5</accession>
<dbReference type="GO" id="GO:0004733">
    <property type="term" value="F:pyridoxamine phosphate oxidase activity"/>
    <property type="evidence" value="ECO:0007669"/>
    <property type="project" value="UniProtKB-EC"/>
</dbReference>
<dbReference type="InterPro" id="IPR012349">
    <property type="entry name" value="Split_barrel_FMN-bd"/>
</dbReference>
<comment type="caution">
    <text evidence="8">The sequence shown here is derived from an EMBL/GenBank/DDBJ whole genome shotgun (WGS) entry which is preliminary data.</text>
</comment>
<protein>
    <submittedName>
        <fullName evidence="8">Pyridoxal 5'-phosphate synthase</fullName>
        <ecNumber evidence="8">1.4.3.5</ecNumber>
    </submittedName>
</protein>
<dbReference type="SUPFAM" id="SSF50475">
    <property type="entry name" value="FMN-binding split barrel"/>
    <property type="match status" value="1"/>
</dbReference>
<comment type="similarity">
    <text evidence="1">Belongs to the pyridoxamine 5'-phosphate oxidase family.</text>
</comment>
<evidence type="ECO:0000256" key="1">
    <source>
        <dbReference type="ARBA" id="ARBA00007301"/>
    </source>
</evidence>
<dbReference type="Pfam" id="PF01243">
    <property type="entry name" value="PNPOx_N"/>
    <property type="match status" value="1"/>
</dbReference>
<keyword evidence="4 8" id="KW-0560">Oxidoreductase</keyword>
<dbReference type="Gene3D" id="2.30.110.10">
    <property type="entry name" value="Electron Transport, Fmn-binding Protein, Chain A"/>
    <property type="match status" value="1"/>
</dbReference>
<evidence type="ECO:0000259" key="7">
    <source>
        <dbReference type="Pfam" id="PF10590"/>
    </source>
</evidence>
<evidence type="ECO:0000313" key="8">
    <source>
        <dbReference type="EMBL" id="MDE1480463.1"/>
    </source>
</evidence>
<dbReference type="GO" id="GO:0010181">
    <property type="term" value="F:FMN binding"/>
    <property type="evidence" value="ECO:0007669"/>
    <property type="project" value="InterPro"/>
</dbReference>
<dbReference type="InterPro" id="IPR000659">
    <property type="entry name" value="Pyridox_Oxase"/>
</dbReference>
<dbReference type="GO" id="GO:0008615">
    <property type="term" value="P:pyridoxine biosynthetic process"/>
    <property type="evidence" value="ECO:0007669"/>
    <property type="project" value="UniProtKB-KW"/>
</dbReference>
<evidence type="ECO:0000256" key="2">
    <source>
        <dbReference type="ARBA" id="ARBA00022630"/>
    </source>
</evidence>
<sequence>MVMSGIFESVTGKLDYNFPEYDSLPSEPITLGRKWLQEAINENVREPRSMVLMTANSTGNMSSRVMAILEFINEGILFSTHSCSRKIRDIRDNPFACGHFYWRELGRQMSVSGKVKKLPWEHSIEEWNKRPTPLHSMSTVSYQSEPLISYEQLLISAQHLEGSGVLPCPERYSVYLLEPYAIEFWAASSNRLHKRLRFEYGQTDWNSLRLQP</sequence>
<dbReference type="PANTHER" id="PTHR10851:SF0">
    <property type="entry name" value="PYRIDOXINE-5'-PHOSPHATE OXIDASE"/>
    <property type="match status" value="1"/>
</dbReference>
<feature type="binding site" evidence="5">
    <location>
        <position position="185"/>
    </location>
    <ligand>
        <name>FMN</name>
        <dbReference type="ChEBI" id="CHEBI:58210"/>
    </ligand>
</feature>
<organism evidence="8 9">
    <name type="scientific">Xenorhabdus bovienii</name>
    <name type="common">Xenorhabdus nematophila subsp. bovienii</name>
    <dbReference type="NCBI Taxonomy" id="40576"/>
    <lineage>
        <taxon>Bacteria</taxon>
        <taxon>Pseudomonadati</taxon>
        <taxon>Pseudomonadota</taxon>
        <taxon>Gammaproteobacteria</taxon>
        <taxon>Enterobacterales</taxon>
        <taxon>Morganellaceae</taxon>
        <taxon>Xenorhabdus</taxon>
    </lineage>
</organism>
<evidence type="ECO:0000256" key="3">
    <source>
        <dbReference type="ARBA" id="ARBA00022643"/>
    </source>
</evidence>
<feature type="domain" description="Pyridoxamine 5'-phosphate oxidase N-terminal" evidence="6">
    <location>
        <begin position="36"/>
        <end position="144"/>
    </location>
</feature>
<proteinExistence type="inferred from homology"/>
<dbReference type="EC" id="1.4.3.5" evidence="8"/>
<dbReference type="InterPro" id="IPR019576">
    <property type="entry name" value="Pyridoxamine_oxidase_dimer_C"/>
</dbReference>
<dbReference type="PANTHER" id="PTHR10851">
    <property type="entry name" value="PYRIDOXINE-5-PHOSPHATE OXIDASE"/>
    <property type="match status" value="1"/>
</dbReference>
<dbReference type="NCBIfam" id="NF004231">
    <property type="entry name" value="PRK05679.1"/>
    <property type="match status" value="1"/>
</dbReference>
<reference evidence="8" key="1">
    <citation type="submission" date="2021-08" db="EMBL/GenBank/DDBJ databases">
        <authorList>
            <person name="Papudeshi B."/>
            <person name="Bashey-Visser F."/>
        </authorList>
    </citation>
    <scope>NUCLEOTIDE SEQUENCE</scope>
    <source>
        <strain evidence="8">MC_266_E_2016</strain>
    </source>
</reference>
<gene>
    <name evidence="8" type="ORF">KKJ01_20155</name>
</gene>
<dbReference type="Proteomes" id="UP001222434">
    <property type="component" value="Unassembled WGS sequence"/>
</dbReference>
<evidence type="ECO:0000313" key="9">
    <source>
        <dbReference type="Proteomes" id="UP001222434"/>
    </source>
</evidence>
<dbReference type="AlphaFoldDB" id="A0AAJ1JFW5"/>
<evidence type="ECO:0000259" key="6">
    <source>
        <dbReference type="Pfam" id="PF01243"/>
    </source>
</evidence>
<reference evidence="8" key="2">
    <citation type="journal article" date="2022" name="J. Evol. Biol.">
        <title>Pre- and post-association barriers to host switching in sympatric mutualists.</title>
        <authorList>
            <person name="Dinges Z.M."/>
            <person name="Phillips R.K."/>
            <person name="Lively C.M."/>
            <person name="Bashey F."/>
        </authorList>
    </citation>
    <scope>NUCLEOTIDE SEQUENCE</scope>
    <source>
        <strain evidence="8">MC_266_E_2016</strain>
    </source>
</reference>
<feature type="binding site" evidence="5">
    <location>
        <position position="195"/>
    </location>
    <ligand>
        <name>FMN</name>
        <dbReference type="ChEBI" id="CHEBI:58210"/>
    </ligand>
</feature>
<name>A0AAJ1JFW5_XENBV</name>